<evidence type="ECO:0000256" key="2">
    <source>
        <dbReference type="ARBA" id="ARBA00023008"/>
    </source>
</evidence>
<dbReference type="InterPro" id="IPR000073">
    <property type="entry name" value="AB_hydrolase_1"/>
</dbReference>
<organism evidence="4 5">
    <name type="scientific">Banduia mediterranea</name>
    <dbReference type="NCBI Taxonomy" id="3075609"/>
    <lineage>
        <taxon>Bacteria</taxon>
        <taxon>Pseudomonadati</taxon>
        <taxon>Pseudomonadota</taxon>
        <taxon>Gammaproteobacteria</taxon>
        <taxon>Nevskiales</taxon>
        <taxon>Algiphilaceae</taxon>
        <taxon>Banduia</taxon>
    </lineage>
</organism>
<dbReference type="PANTHER" id="PTHR42103:SF2">
    <property type="entry name" value="AB HYDROLASE-1 DOMAIN-CONTAINING PROTEIN"/>
    <property type="match status" value="1"/>
</dbReference>
<evidence type="ECO:0000313" key="5">
    <source>
        <dbReference type="Proteomes" id="UP001254608"/>
    </source>
</evidence>
<keyword evidence="2" id="KW-0186">Copper</keyword>
<keyword evidence="5" id="KW-1185">Reference proteome</keyword>
<keyword evidence="4" id="KW-0378">Hydrolase</keyword>
<reference evidence="4 5" key="1">
    <citation type="submission" date="2023-09" db="EMBL/GenBank/DDBJ databases">
        <authorList>
            <person name="Rey-Velasco X."/>
        </authorList>
    </citation>
    <scope>NUCLEOTIDE SEQUENCE [LARGE SCALE GENOMIC DNA]</scope>
    <source>
        <strain evidence="4 5">W345</strain>
    </source>
</reference>
<proteinExistence type="predicted"/>
<dbReference type="RefSeq" id="WP_311364948.1">
    <property type="nucleotide sequence ID" value="NZ_JAVRIC010000011.1"/>
</dbReference>
<evidence type="ECO:0000259" key="3">
    <source>
        <dbReference type="Pfam" id="PF00561"/>
    </source>
</evidence>
<dbReference type="Gene3D" id="3.40.50.1820">
    <property type="entry name" value="alpha/beta hydrolase"/>
    <property type="match status" value="1"/>
</dbReference>
<dbReference type="InterPro" id="IPR029058">
    <property type="entry name" value="AB_hydrolase_fold"/>
</dbReference>
<comment type="caution">
    <text evidence="4">The sequence shown here is derived from an EMBL/GenBank/DDBJ whole genome shotgun (WGS) entry which is preliminary data.</text>
</comment>
<dbReference type="EMBL" id="JAVRIC010000011">
    <property type="protein sequence ID" value="MDT0497555.1"/>
    <property type="molecule type" value="Genomic_DNA"/>
</dbReference>
<dbReference type="PANTHER" id="PTHR42103">
    <property type="entry name" value="ALPHA/BETA-HYDROLASES SUPERFAMILY PROTEIN"/>
    <property type="match status" value="1"/>
</dbReference>
<dbReference type="InterPro" id="IPR028871">
    <property type="entry name" value="BlueCu_1_BS"/>
</dbReference>
<sequence length="220" mass="23766">MNSNSLPSVGESRNLSLRAGGGAVEAILSAPRKSRQRPGFAVVCHPHPLMGGAMSNKVSYMLASSAQQAGLYALRFNFRGVGTSEGEHDKGFGETDDAIELFEWMQAQMPDAQTVMAGFSFGGYVALGAAARVKPDALVTVAPPFRYFEDRETPQPDCPWLLIHGTDDEVVPYAETASKIETLSPRPRLVTAQGCGHFFHGRLDVVRDAVVPFLDELLQA</sequence>
<dbReference type="GO" id="GO:0016787">
    <property type="term" value="F:hydrolase activity"/>
    <property type="evidence" value="ECO:0007669"/>
    <property type="project" value="UniProtKB-KW"/>
</dbReference>
<dbReference type="Proteomes" id="UP001254608">
    <property type="component" value="Unassembled WGS sequence"/>
</dbReference>
<keyword evidence="1" id="KW-0479">Metal-binding</keyword>
<dbReference type="PROSITE" id="PS00196">
    <property type="entry name" value="COPPER_BLUE"/>
    <property type="match status" value="1"/>
</dbReference>
<evidence type="ECO:0000256" key="1">
    <source>
        <dbReference type="ARBA" id="ARBA00022723"/>
    </source>
</evidence>
<accession>A0ABU2WI59</accession>
<gene>
    <name evidence="4" type="ORF">RM530_09290</name>
</gene>
<feature type="domain" description="AB hydrolase-1" evidence="3">
    <location>
        <begin position="59"/>
        <end position="143"/>
    </location>
</feature>
<dbReference type="SUPFAM" id="SSF53474">
    <property type="entry name" value="alpha/beta-Hydrolases"/>
    <property type="match status" value="1"/>
</dbReference>
<dbReference type="Pfam" id="PF00561">
    <property type="entry name" value="Abhydrolase_1"/>
    <property type="match status" value="1"/>
</dbReference>
<protein>
    <submittedName>
        <fullName evidence="4">Alpha/beta fold hydrolase</fullName>
    </submittedName>
</protein>
<evidence type="ECO:0000313" key="4">
    <source>
        <dbReference type="EMBL" id="MDT0497555.1"/>
    </source>
</evidence>
<name>A0ABU2WI59_9GAMM</name>